<dbReference type="CDD" id="cd01129">
    <property type="entry name" value="PulE-GspE-like"/>
    <property type="match status" value="1"/>
</dbReference>
<keyword evidence="3" id="KW-0067">ATP-binding</keyword>
<dbReference type="SUPFAM" id="SSF160246">
    <property type="entry name" value="EspE N-terminal domain-like"/>
    <property type="match status" value="1"/>
</dbReference>
<dbReference type="InterPro" id="IPR027417">
    <property type="entry name" value="P-loop_NTPase"/>
</dbReference>
<gene>
    <name evidence="5" type="ORF">AACH10_03025</name>
</gene>
<dbReference type="Gene3D" id="3.30.450.90">
    <property type="match status" value="1"/>
</dbReference>
<dbReference type="RefSeq" id="WP_341408874.1">
    <property type="nucleotide sequence ID" value="NZ_JBBUTH010000001.1"/>
</dbReference>
<dbReference type="EMBL" id="JBBUTH010000001">
    <property type="protein sequence ID" value="MEK8049203.1"/>
    <property type="molecule type" value="Genomic_DNA"/>
</dbReference>
<dbReference type="Gene3D" id="3.30.300.160">
    <property type="entry name" value="Type II secretion system, protein E, N-terminal domain"/>
    <property type="match status" value="1"/>
</dbReference>
<proteinExistence type="inferred from homology"/>
<keyword evidence="2" id="KW-0547">Nucleotide-binding</keyword>
<dbReference type="Pfam" id="PF00437">
    <property type="entry name" value="T2SSE"/>
    <property type="match status" value="1"/>
</dbReference>
<evidence type="ECO:0000256" key="2">
    <source>
        <dbReference type="ARBA" id="ARBA00022741"/>
    </source>
</evidence>
<keyword evidence="6" id="KW-1185">Reference proteome</keyword>
<dbReference type="SMART" id="SM00382">
    <property type="entry name" value="AAA"/>
    <property type="match status" value="1"/>
</dbReference>
<name>A0ABU9CBS2_9BURK</name>
<evidence type="ECO:0000256" key="3">
    <source>
        <dbReference type="ARBA" id="ARBA00022840"/>
    </source>
</evidence>
<sequence length="577" mass="63171">MARPERVRLGDLLIQEALITAAQLDEALVEQKKTGRKLGRIFIDRQWVTEVQIARALARQLRAPFIDLALSPPTAEMAALLPEMHARRLRALPIADADGTMRVAMADPTDLAAYDEVTRLAKVELDLAVVAETQLLAALDRVYRGGDEIAGLARELTNDIASVEDEVGDILGLSTATAEDAPVVRLLSSMFEQALRMRASDIHIEPLDRLLRIRFRIDGVLHVQTEADAKIAVAVALRLKLMSGLDISEKRLPQDGRFHVKLRTGALDVRISTLPTQHGESVVMRLLNHNASLLQLRGMGLPPALGAAIERALGRPNGLVLVTGPTGSGKTTTLYAALNQLNNTERKIITVEDPVEYRMAGLNQVQVMDKIDLSFARVLRAALRQDPDVILIGEMRDQTTAEIGLRAAMTGHLVLSTLHTNDALSTALRLVDMGVPRYMVAMSLQLVLAQRLVRTVCPSCAQPHQPEPAQHEWLRQVLGAEALGQAEADATIAGLRRGRGCSDCNHTGYSGRTGVYEFIEMTQELVEAMADDDPVRFMQAGRRQMAGATLRRDALRLAFAGRTTLDEAMRVGTDIEL</sequence>
<dbReference type="PANTHER" id="PTHR30258:SF29">
    <property type="entry name" value="MSHA PILUS ASSEMBLY ATPASE MSHE"/>
    <property type="match status" value="1"/>
</dbReference>
<evidence type="ECO:0000313" key="6">
    <source>
        <dbReference type="Proteomes" id="UP001365405"/>
    </source>
</evidence>
<dbReference type="InterPro" id="IPR001482">
    <property type="entry name" value="T2SS/T4SS_dom"/>
</dbReference>
<comment type="similarity">
    <text evidence="1">Belongs to the GSP E family.</text>
</comment>
<dbReference type="Gene3D" id="3.40.50.300">
    <property type="entry name" value="P-loop containing nucleotide triphosphate hydrolases"/>
    <property type="match status" value="1"/>
</dbReference>
<dbReference type="PROSITE" id="PS00662">
    <property type="entry name" value="T2SP_E"/>
    <property type="match status" value="1"/>
</dbReference>
<organism evidence="5 6">
    <name type="scientific">Pseudaquabacterium inlustre</name>
    <dbReference type="NCBI Taxonomy" id="2984192"/>
    <lineage>
        <taxon>Bacteria</taxon>
        <taxon>Pseudomonadati</taxon>
        <taxon>Pseudomonadota</taxon>
        <taxon>Betaproteobacteria</taxon>
        <taxon>Burkholderiales</taxon>
        <taxon>Sphaerotilaceae</taxon>
        <taxon>Pseudaquabacterium</taxon>
    </lineage>
</organism>
<dbReference type="Proteomes" id="UP001365405">
    <property type="component" value="Unassembled WGS sequence"/>
</dbReference>
<reference evidence="5 6" key="1">
    <citation type="submission" date="2024-04" db="EMBL/GenBank/DDBJ databases">
        <title>Novel species of the genus Ideonella isolated from streams.</title>
        <authorList>
            <person name="Lu H."/>
        </authorList>
    </citation>
    <scope>NUCLEOTIDE SEQUENCE [LARGE SCALE GENOMIC DNA]</scope>
    <source>
        <strain evidence="5 6">DXS22W</strain>
    </source>
</reference>
<dbReference type="InterPro" id="IPR037257">
    <property type="entry name" value="T2SS_E_N_sf"/>
</dbReference>
<evidence type="ECO:0000259" key="4">
    <source>
        <dbReference type="PROSITE" id="PS00662"/>
    </source>
</evidence>
<comment type="caution">
    <text evidence="5">The sequence shown here is derived from an EMBL/GenBank/DDBJ whole genome shotgun (WGS) entry which is preliminary data.</text>
</comment>
<dbReference type="InterPro" id="IPR007831">
    <property type="entry name" value="T2SS_GspE_N"/>
</dbReference>
<evidence type="ECO:0000313" key="5">
    <source>
        <dbReference type="EMBL" id="MEK8049203.1"/>
    </source>
</evidence>
<dbReference type="PANTHER" id="PTHR30258">
    <property type="entry name" value="TYPE II SECRETION SYSTEM PROTEIN GSPE-RELATED"/>
    <property type="match status" value="1"/>
</dbReference>
<dbReference type="InterPro" id="IPR003593">
    <property type="entry name" value="AAA+_ATPase"/>
</dbReference>
<dbReference type="Pfam" id="PF05157">
    <property type="entry name" value="MshEN"/>
    <property type="match status" value="1"/>
</dbReference>
<protein>
    <submittedName>
        <fullName evidence="5">GspE/PulE family protein</fullName>
    </submittedName>
</protein>
<accession>A0ABU9CBS2</accession>
<evidence type="ECO:0000256" key="1">
    <source>
        <dbReference type="ARBA" id="ARBA00006611"/>
    </source>
</evidence>
<dbReference type="SUPFAM" id="SSF52540">
    <property type="entry name" value="P-loop containing nucleoside triphosphate hydrolases"/>
    <property type="match status" value="1"/>
</dbReference>
<feature type="domain" description="Bacterial type II secretion system protein E" evidence="4">
    <location>
        <begin position="383"/>
        <end position="397"/>
    </location>
</feature>